<comment type="caution">
    <text evidence="1">The sequence shown here is derived from an EMBL/GenBank/DDBJ whole genome shotgun (WGS) entry which is preliminary data.</text>
</comment>
<dbReference type="GO" id="GO:0016226">
    <property type="term" value="P:iron-sulfur cluster assembly"/>
    <property type="evidence" value="ECO:0007669"/>
    <property type="project" value="TreeGrafter"/>
</dbReference>
<evidence type="ECO:0000313" key="2">
    <source>
        <dbReference type="Proteomes" id="UP000705230"/>
    </source>
</evidence>
<dbReference type="Gene3D" id="2.40.30.160">
    <property type="match status" value="1"/>
</dbReference>
<dbReference type="NCBIfam" id="TIGR03317">
    <property type="entry name" value="ygfZ_signature"/>
    <property type="match status" value="1"/>
</dbReference>
<dbReference type="PANTHER" id="PTHR22602">
    <property type="entry name" value="TRANSFERASE CAF17, MITOCHONDRIAL-RELATED"/>
    <property type="match status" value="1"/>
</dbReference>
<protein>
    <recommendedName>
        <fullName evidence="3">Aminomethyltransferase folate-binding domain-containing protein</fullName>
    </recommendedName>
</protein>
<organism evidence="1 2">
    <name type="scientific">SAR86 cluster bacterium</name>
    <dbReference type="NCBI Taxonomy" id="2030880"/>
    <lineage>
        <taxon>Bacteria</taxon>
        <taxon>Pseudomonadati</taxon>
        <taxon>Pseudomonadota</taxon>
        <taxon>Gammaproteobacteria</taxon>
        <taxon>SAR86 cluster</taxon>
    </lineage>
</organism>
<dbReference type="InterPro" id="IPR017703">
    <property type="entry name" value="YgfZ/GCV_T_CS"/>
</dbReference>
<sequence length="266" mass="30996">MLKNLIKTGFVYLDTYEVLKLIGDQEKIDALLQGQVTSDISELTNNDAQISCLLDQKGFIQADFIIVKKENETLIVIDKSITKNFIKQLNQFTQFYQVDIKTTDLIVKGYIAKEKFSNVKNFTYFKHGEYSLSIEVSKATKKETSQLSSLEWKVGNKLLLNYLFFEEDINKYRPNELNYDKSRISFDKGCFRGQEIVARVHYLGVNRREFVSAVIPKNNVVNSELKIHGETLEYLDHKIFNTHIKRDELENNKYASMNLIRYQDSN</sequence>
<dbReference type="PANTHER" id="PTHR22602:SF0">
    <property type="entry name" value="TRANSFERASE CAF17, MITOCHONDRIAL-RELATED"/>
    <property type="match status" value="1"/>
</dbReference>
<reference evidence="1" key="1">
    <citation type="submission" date="2020-10" db="EMBL/GenBank/DDBJ databases">
        <title>Microbiome of the Black Sea water column analyzed by genome centric metagenomics.</title>
        <authorList>
            <person name="Cabello-Yeves P.J."/>
            <person name="Callieri C."/>
            <person name="Picazo A."/>
            <person name="Mehrshad M."/>
            <person name="Haro-Moreno J.M."/>
            <person name="Roda-Garcia J."/>
            <person name="Dzembekova N."/>
            <person name="Slabakova V."/>
            <person name="Slabakova N."/>
            <person name="Moncheva S."/>
            <person name="Rodriguez-Valera F."/>
        </authorList>
    </citation>
    <scope>NUCLEOTIDE SEQUENCE</scope>
    <source>
        <strain evidence="1">BS30m-G43</strain>
    </source>
</reference>
<name>A0A937M2Y9_9GAMM</name>
<dbReference type="SUPFAM" id="SSF103025">
    <property type="entry name" value="Folate-binding domain"/>
    <property type="match status" value="1"/>
</dbReference>
<dbReference type="AlphaFoldDB" id="A0A937M2Y9"/>
<dbReference type="InterPro" id="IPR045179">
    <property type="entry name" value="YgfZ/GcvT"/>
</dbReference>
<dbReference type="EMBL" id="JADHSG010000009">
    <property type="protein sequence ID" value="MBL6903649.1"/>
    <property type="molecule type" value="Genomic_DNA"/>
</dbReference>
<dbReference type="Gene3D" id="3.30.70.1400">
    <property type="entry name" value="Aminomethyltransferase beta-barrel domains"/>
    <property type="match status" value="1"/>
</dbReference>
<dbReference type="Proteomes" id="UP000705230">
    <property type="component" value="Unassembled WGS sequence"/>
</dbReference>
<accession>A0A937M2Y9</accession>
<proteinExistence type="predicted"/>
<evidence type="ECO:0000313" key="1">
    <source>
        <dbReference type="EMBL" id="MBL6903649.1"/>
    </source>
</evidence>
<evidence type="ECO:0008006" key="3">
    <source>
        <dbReference type="Google" id="ProtNLM"/>
    </source>
</evidence>
<gene>
    <name evidence="1" type="ORF">ISR29_05545</name>
</gene>